<dbReference type="PROSITE" id="PS50929">
    <property type="entry name" value="ABC_TM1F"/>
    <property type="match status" value="1"/>
</dbReference>
<reference evidence="11 12" key="1">
    <citation type="journal article" date="2015" name="BMC Genomics">
        <title>The genome of the truffle-parasite Tolypocladium ophioglossoides and the evolution of antifungal peptaibiotics.</title>
        <authorList>
            <person name="Quandt C.A."/>
            <person name="Bushley K.E."/>
            <person name="Spatafora J.W."/>
        </authorList>
    </citation>
    <scope>NUCLEOTIDE SEQUENCE [LARGE SCALE GENOMIC DNA]</scope>
    <source>
        <strain evidence="11 12">CBS 100239</strain>
    </source>
</reference>
<accession>A0A0L0N164</accession>
<proteinExistence type="predicted"/>
<dbReference type="SUPFAM" id="SSF90123">
    <property type="entry name" value="ABC transporter transmembrane region"/>
    <property type="match status" value="1"/>
</dbReference>
<evidence type="ECO:0000313" key="12">
    <source>
        <dbReference type="Proteomes" id="UP000036947"/>
    </source>
</evidence>
<evidence type="ECO:0000256" key="8">
    <source>
        <dbReference type="ARBA" id="ARBA00023136"/>
    </source>
</evidence>
<evidence type="ECO:0000256" key="7">
    <source>
        <dbReference type="ARBA" id="ARBA00022989"/>
    </source>
</evidence>
<name>A0A0L0N164_TOLOC</name>
<comment type="subcellular location">
    <subcellularLocation>
        <location evidence="1">Cell membrane</location>
        <topology evidence="1">Multi-pass membrane protein</topology>
    </subcellularLocation>
</comment>
<organism evidence="11 12">
    <name type="scientific">Tolypocladium ophioglossoides (strain CBS 100239)</name>
    <name type="common">Snaketongue truffleclub</name>
    <name type="synonym">Elaphocordyceps ophioglossoides</name>
    <dbReference type="NCBI Taxonomy" id="1163406"/>
    <lineage>
        <taxon>Eukaryota</taxon>
        <taxon>Fungi</taxon>
        <taxon>Dikarya</taxon>
        <taxon>Ascomycota</taxon>
        <taxon>Pezizomycotina</taxon>
        <taxon>Sordariomycetes</taxon>
        <taxon>Hypocreomycetidae</taxon>
        <taxon>Hypocreales</taxon>
        <taxon>Ophiocordycipitaceae</taxon>
        <taxon>Tolypocladium</taxon>
    </lineage>
</organism>
<dbReference type="EMBL" id="LFRF01000035">
    <property type="protein sequence ID" value="KND87510.1"/>
    <property type="molecule type" value="Genomic_DNA"/>
</dbReference>
<evidence type="ECO:0000259" key="10">
    <source>
        <dbReference type="PROSITE" id="PS50929"/>
    </source>
</evidence>
<keyword evidence="4 9" id="KW-0812">Transmembrane</keyword>
<dbReference type="InterPro" id="IPR011527">
    <property type="entry name" value="ABC1_TM_dom"/>
</dbReference>
<evidence type="ECO:0000256" key="1">
    <source>
        <dbReference type="ARBA" id="ARBA00004651"/>
    </source>
</evidence>
<dbReference type="InterPro" id="IPR050173">
    <property type="entry name" value="ABC_transporter_C-like"/>
</dbReference>
<gene>
    <name evidence="11" type="ORF">TOPH_07820</name>
</gene>
<dbReference type="STRING" id="1163406.A0A0L0N164"/>
<dbReference type="InterPro" id="IPR036640">
    <property type="entry name" value="ABC1_TM_sf"/>
</dbReference>
<keyword evidence="12" id="KW-1185">Reference proteome</keyword>
<evidence type="ECO:0000256" key="3">
    <source>
        <dbReference type="ARBA" id="ARBA00022475"/>
    </source>
</evidence>
<dbReference type="InterPro" id="IPR044726">
    <property type="entry name" value="ABCC_6TM_D2"/>
</dbReference>
<protein>
    <submittedName>
        <fullName evidence="11">Multidrug resistance-associated protein 1</fullName>
    </submittedName>
</protein>
<keyword evidence="2" id="KW-0813">Transport</keyword>
<evidence type="ECO:0000256" key="6">
    <source>
        <dbReference type="ARBA" id="ARBA00022840"/>
    </source>
</evidence>
<feature type="domain" description="ABC transmembrane type-1" evidence="10">
    <location>
        <begin position="1"/>
        <end position="121"/>
    </location>
</feature>
<dbReference type="GO" id="GO:0005886">
    <property type="term" value="C:plasma membrane"/>
    <property type="evidence" value="ECO:0007669"/>
    <property type="project" value="UniProtKB-SubCell"/>
</dbReference>
<sequence length="208" mass="23620">MTDVAIIASGATYVASIIPLLIIALYFLQRVYLRTSRQMRILDLEAKSPLYTQFTETAAGVQHIRAFSWENECMAHSLTLLDHSQKPYYYMFCIQRWLTVVLDLFVLIIAVVLSAIGLALLNVLNFGSGMSQLVDAWISLETSLGAIARLRTFLVKTPTEQEPSGELELGNWPQHGRIELRDVSARYKYAFLDIHTWRLQPSSLLTRP</sequence>
<evidence type="ECO:0000256" key="9">
    <source>
        <dbReference type="SAM" id="Phobius"/>
    </source>
</evidence>
<comment type="caution">
    <text evidence="11">The sequence shown here is derived from an EMBL/GenBank/DDBJ whole genome shotgun (WGS) entry which is preliminary data.</text>
</comment>
<keyword evidence="3" id="KW-1003">Cell membrane</keyword>
<evidence type="ECO:0000256" key="5">
    <source>
        <dbReference type="ARBA" id="ARBA00022741"/>
    </source>
</evidence>
<feature type="transmembrane region" description="Helical" evidence="9">
    <location>
        <begin position="6"/>
        <end position="28"/>
    </location>
</feature>
<dbReference type="CDD" id="cd18580">
    <property type="entry name" value="ABC_6TM_ABCC_D2"/>
    <property type="match status" value="1"/>
</dbReference>
<feature type="transmembrane region" description="Helical" evidence="9">
    <location>
        <begin position="97"/>
        <end position="121"/>
    </location>
</feature>
<dbReference type="PANTHER" id="PTHR24223:SF399">
    <property type="entry name" value="ABC TRANSPORTER ATNG"/>
    <property type="match status" value="1"/>
</dbReference>
<dbReference type="Proteomes" id="UP000036947">
    <property type="component" value="Unassembled WGS sequence"/>
</dbReference>
<dbReference type="OrthoDB" id="6500128at2759"/>
<evidence type="ECO:0000313" key="11">
    <source>
        <dbReference type="EMBL" id="KND87510.1"/>
    </source>
</evidence>
<dbReference type="Gene3D" id="1.20.1560.10">
    <property type="entry name" value="ABC transporter type 1, transmembrane domain"/>
    <property type="match status" value="1"/>
</dbReference>
<evidence type="ECO:0000256" key="2">
    <source>
        <dbReference type="ARBA" id="ARBA00022448"/>
    </source>
</evidence>
<dbReference type="AlphaFoldDB" id="A0A0L0N164"/>
<keyword evidence="7 9" id="KW-1133">Transmembrane helix</keyword>
<dbReference type="PANTHER" id="PTHR24223">
    <property type="entry name" value="ATP-BINDING CASSETTE SUB-FAMILY C"/>
    <property type="match status" value="1"/>
</dbReference>
<dbReference type="GO" id="GO:0005524">
    <property type="term" value="F:ATP binding"/>
    <property type="evidence" value="ECO:0007669"/>
    <property type="project" value="UniProtKB-KW"/>
</dbReference>
<evidence type="ECO:0000256" key="4">
    <source>
        <dbReference type="ARBA" id="ARBA00022692"/>
    </source>
</evidence>
<dbReference type="GO" id="GO:0140359">
    <property type="term" value="F:ABC-type transporter activity"/>
    <property type="evidence" value="ECO:0007669"/>
    <property type="project" value="InterPro"/>
</dbReference>
<keyword evidence="8 9" id="KW-0472">Membrane</keyword>
<dbReference type="Pfam" id="PF00664">
    <property type="entry name" value="ABC_membrane"/>
    <property type="match status" value="1"/>
</dbReference>
<keyword evidence="5" id="KW-0547">Nucleotide-binding</keyword>
<keyword evidence="6" id="KW-0067">ATP-binding</keyword>